<dbReference type="Gene3D" id="3.40.1360.10">
    <property type="match status" value="1"/>
</dbReference>
<dbReference type="Proteomes" id="UP000249099">
    <property type="component" value="Unassembled WGS sequence"/>
</dbReference>
<gene>
    <name evidence="1" type="ORF">B8A44_09500</name>
</gene>
<proteinExistence type="predicted"/>
<name>A0A328KF19_9LACT</name>
<dbReference type="EMBL" id="NAQV01000058">
    <property type="protein sequence ID" value="RAN61386.1"/>
    <property type="molecule type" value="Genomic_DNA"/>
</dbReference>
<accession>A0A328KF19</accession>
<comment type="caution">
    <text evidence="1">The sequence shown here is derived from an EMBL/GenBank/DDBJ whole genome shotgun (WGS) entry which is preliminary data.</text>
</comment>
<sequence length="348" mass="40163">MQAKELKEYLYKHPDKLISVLEHFGFHKISITTDEIRCAKPDGKNATSVAVSLQEELYASCFSNNYNGDFLGMIENVKGFSFYTIIKSIHHHLGLKLDHKSNHVDLLGDIRKYKKSNKEKQNKNVFYPKSVLNKYIPIPHFDMINEGIAPSTLKKFDIRFDPEKSRIIIPHMDWEESDKVVGIVGRHAMRADLLEDLGIPKYWNYITGYSKSSNLYGWQNAKNNIDKSNMLIIFESEKSVMKQDTIEQGNGFAVSVGGHSISDTQVKFIIQNTSIDCEIVIAFDKDVTSDTEEMEQLCDRFNKFRTASYIHDKYNILESHDAPIDRGVKRWKYLLKHRKQVSEGKLND</sequence>
<dbReference type="SUPFAM" id="SSF56731">
    <property type="entry name" value="DNA primase core"/>
    <property type="match status" value="1"/>
</dbReference>
<dbReference type="RefSeq" id="WP_112790588.1">
    <property type="nucleotide sequence ID" value="NZ_NAQV01000058.1"/>
</dbReference>
<evidence type="ECO:0008006" key="3">
    <source>
        <dbReference type="Google" id="ProtNLM"/>
    </source>
</evidence>
<evidence type="ECO:0000313" key="1">
    <source>
        <dbReference type="EMBL" id="RAN61386.1"/>
    </source>
</evidence>
<dbReference type="AlphaFoldDB" id="A0A328KF19"/>
<evidence type="ECO:0000313" key="2">
    <source>
        <dbReference type="Proteomes" id="UP000249099"/>
    </source>
</evidence>
<reference evidence="1 2" key="1">
    <citation type="submission" date="2017-03" db="EMBL/GenBank/DDBJ databases">
        <title>wgs assembly of Dolosigranulum pigrum KPL CDC strains.</title>
        <authorList>
            <person name="Brugger S.D."/>
            <person name="Pettigrew M."/>
            <person name="Kong Y."/>
            <person name="Lemon K.P."/>
        </authorList>
    </citation>
    <scope>NUCLEOTIDE SEQUENCE [LARGE SCALE GENOMIC DNA]</scope>
    <source>
        <strain evidence="1 2">KPL1931_CDC4294-98</strain>
    </source>
</reference>
<protein>
    <recommendedName>
        <fullName evidence="3">DNA primase</fullName>
    </recommendedName>
</protein>
<organism evidence="1 2">
    <name type="scientific">Dolosigranulum pigrum</name>
    <dbReference type="NCBI Taxonomy" id="29394"/>
    <lineage>
        <taxon>Bacteria</taxon>
        <taxon>Bacillati</taxon>
        <taxon>Bacillota</taxon>
        <taxon>Bacilli</taxon>
        <taxon>Lactobacillales</taxon>
        <taxon>Carnobacteriaceae</taxon>
        <taxon>Dolosigranulum</taxon>
    </lineage>
</organism>